<dbReference type="InterPro" id="IPR050964">
    <property type="entry name" value="Striated_Muscle_Regulatory"/>
</dbReference>
<dbReference type="SUPFAM" id="SSF49265">
    <property type="entry name" value="Fibronectin type III"/>
    <property type="match status" value="2"/>
</dbReference>
<feature type="domain" description="Ig-like" evidence="2">
    <location>
        <begin position="537"/>
        <end position="621"/>
    </location>
</feature>
<dbReference type="InterPro" id="IPR003599">
    <property type="entry name" value="Ig_sub"/>
</dbReference>
<dbReference type="Pfam" id="PF00041">
    <property type="entry name" value="fn3"/>
    <property type="match status" value="1"/>
</dbReference>
<feature type="domain" description="Fibronectin type-III" evidence="3">
    <location>
        <begin position="822"/>
        <end position="914"/>
    </location>
</feature>
<dbReference type="EMBL" id="CALNXI010003427">
    <property type="protein sequence ID" value="CAH3193235.1"/>
    <property type="molecule type" value="Genomic_DNA"/>
</dbReference>
<gene>
    <name evidence="4" type="ORF">PEVE_00025458</name>
</gene>
<keyword evidence="1" id="KW-0677">Repeat</keyword>
<reference evidence="4 5" key="1">
    <citation type="submission" date="2022-05" db="EMBL/GenBank/DDBJ databases">
        <authorList>
            <consortium name="Genoscope - CEA"/>
            <person name="William W."/>
        </authorList>
    </citation>
    <scope>NUCLEOTIDE SEQUENCE [LARGE SCALE GENOMIC DNA]</scope>
</reference>
<dbReference type="Proteomes" id="UP001159427">
    <property type="component" value="Unassembled WGS sequence"/>
</dbReference>
<evidence type="ECO:0000256" key="1">
    <source>
        <dbReference type="ARBA" id="ARBA00022737"/>
    </source>
</evidence>
<organism evidence="4 5">
    <name type="scientific">Porites evermanni</name>
    <dbReference type="NCBI Taxonomy" id="104178"/>
    <lineage>
        <taxon>Eukaryota</taxon>
        <taxon>Metazoa</taxon>
        <taxon>Cnidaria</taxon>
        <taxon>Anthozoa</taxon>
        <taxon>Hexacorallia</taxon>
        <taxon>Scleractinia</taxon>
        <taxon>Fungiina</taxon>
        <taxon>Poritidae</taxon>
        <taxon>Porites</taxon>
    </lineage>
</organism>
<proteinExistence type="predicted"/>
<protein>
    <submittedName>
        <fullName evidence="4">Uncharacterized protein</fullName>
    </submittedName>
</protein>
<evidence type="ECO:0000259" key="2">
    <source>
        <dbReference type="PROSITE" id="PS50835"/>
    </source>
</evidence>
<dbReference type="SMART" id="SM00409">
    <property type="entry name" value="IG"/>
    <property type="match status" value="5"/>
</dbReference>
<feature type="domain" description="Ig-like" evidence="2">
    <location>
        <begin position="412"/>
        <end position="493"/>
    </location>
</feature>
<dbReference type="PANTHER" id="PTHR13817:SF166">
    <property type="entry name" value="NEURONAL IGCAM-RELATED"/>
    <property type="match status" value="1"/>
</dbReference>
<keyword evidence="5" id="KW-1185">Reference proteome</keyword>
<dbReference type="InterPro" id="IPR003598">
    <property type="entry name" value="Ig_sub2"/>
</dbReference>
<feature type="domain" description="Fibronectin type-III" evidence="3">
    <location>
        <begin position="625"/>
        <end position="719"/>
    </location>
</feature>
<feature type="domain" description="Ig-like" evidence="2">
    <location>
        <begin position="134"/>
        <end position="217"/>
    </location>
</feature>
<dbReference type="SUPFAM" id="SSF48726">
    <property type="entry name" value="Immunoglobulin"/>
    <property type="match status" value="3"/>
</dbReference>
<dbReference type="PROSITE" id="PS50835">
    <property type="entry name" value="IG_LIKE"/>
    <property type="match status" value="3"/>
</dbReference>
<dbReference type="PROSITE" id="PS50853">
    <property type="entry name" value="FN3"/>
    <property type="match status" value="3"/>
</dbReference>
<dbReference type="Gene3D" id="2.60.40.10">
    <property type="entry name" value="Immunoglobulins"/>
    <property type="match status" value="7"/>
</dbReference>
<dbReference type="CDD" id="cd00063">
    <property type="entry name" value="FN3"/>
    <property type="match status" value="3"/>
</dbReference>
<dbReference type="SMART" id="SM00060">
    <property type="entry name" value="FN3"/>
    <property type="match status" value="3"/>
</dbReference>
<dbReference type="InterPro" id="IPR003961">
    <property type="entry name" value="FN3_dom"/>
</dbReference>
<accession>A0ABN8SQS7</accession>
<dbReference type="Pfam" id="PF13927">
    <property type="entry name" value="Ig_3"/>
    <property type="match status" value="3"/>
</dbReference>
<dbReference type="InterPro" id="IPR036179">
    <property type="entry name" value="Ig-like_dom_sf"/>
</dbReference>
<name>A0ABN8SQS7_9CNID</name>
<feature type="domain" description="Fibronectin type-III" evidence="3">
    <location>
        <begin position="720"/>
        <end position="821"/>
    </location>
</feature>
<evidence type="ECO:0000313" key="4">
    <source>
        <dbReference type="EMBL" id="CAH3193235.1"/>
    </source>
</evidence>
<dbReference type="InterPro" id="IPR013783">
    <property type="entry name" value="Ig-like_fold"/>
</dbReference>
<sequence length="925" mass="102172">MSDIHLISGYKGNSVTGLIGSSVNFSWSFSNGTKGVRGVLFGLIKDHRARHFIPNGKLVAFGESGSPASVPVPVQYNGRVSGSYDGNTSTGHAIFTLSSIEKDDERFFGCRVSPQYSFDAEVFDSVYLNVAGTPNITHPMANAVSDNVGRLVNISCRATGNPDPDVRWIHNGKVKSSGARTAELIFGKVGKEDTGMYICEANNSFGRTEKLLYFKVNYQTLVVQFKSAYQGKIVTGVIGQSVTFEWKFSGRVDECHELISLQDITEYFPAKLDWSAHLCQMQILFKSLYQRKTVTGSTGHSVTFTWTFSGAVDTVTWGIKEAGVNAIDYKNGLLVVIDKRGVVELSSQSVPNAYKSRVSGNRTGDSSSGQASFTLSNIAKDDERFYGCSIKPDDPNQGPIVDFVHLILVEVPTITYPTAENASYNEGSHVNITCAATGKPDPEVRWIHNGQVKTSGQNTTYLSFCKTDKKDAGIYTCIANNSAGRITKQLKLEVNSREQASCTCSRRKNDVKKIQQKQLPSTRRPLAINFFALLIDPATINNITSSMANSWIGQTVTLLCKADGVPVPILYWYKPDGTKLNEAKAYESTAVLTMNTEHDFGRYNCTADNGFPLASKMIQVKQIKAPSLPNIAIDVQATSMTVKWTVPADNGGSPITAYRVVLLQRDTVVGEKNVTDPVTKTCVFAGLRKSSIYSLRVSARNFVFEGPFSQTTIQTKPEGVPEAALIKDLPAETKDVTVKLMWDEPQNNGAPITKYTVYQRIVNNSNATREWTKIRIITDVSVREVAVKLEKDREYEFLVTASNRFGESVKEEKYTRKIAAVGGMYVPASVQITDEIILYWDEPDSNGAAITRYSIYQRLGNEWKLIGVINDISTREYVVEIEKGKVYEFVVTATNKYGESSLEENIKWIQALSGTVKSRQPKRIL</sequence>
<dbReference type="InterPro" id="IPR007110">
    <property type="entry name" value="Ig-like_dom"/>
</dbReference>
<evidence type="ECO:0000259" key="3">
    <source>
        <dbReference type="PROSITE" id="PS50853"/>
    </source>
</evidence>
<dbReference type="InterPro" id="IPR036116">
    <property type="entry name" value="FN3_sf"/>
</dbReference>
<dbReference type="PANTHER" id="PTHR13817">
    <property type="entry name" value="TITIN"/>
    <property type="match status" value="1"/>
</dbReference>
<dbReference type="SMART" id="SM00408">
    <property type="entry name" value="IGc2"/>
    <property type="match status" value="3"/>
</dbReference>
<comment type="caution">
    <text evidence="4">The sequence shown here is derived from an EMBL/GenBank/DDBJ whole genome shotgun (WGS) entry which is preliminary data.</text>
</comment>
<evidence type="ECO:0000313" key="5">
    <source>
        <dbReference type="Proteomes" id="UP001159427"/>
    </source>
</evidence>